<feature type="domain" description="Glutaredoxin" evidence="1">
    <location>
        <begin position="16"/>
        <end position="82"/>
    </location>
</feature>
<dbReference type="Gene3D" id="3.40.30.10">
    <property type="entry name" value="Glutaredoxin"/>
    <property type="match status" value="1"/>
</dbReference>
<dbReference type="AlphaFoldDB" id="A0A6C0JP96"/>
<evidence type="ECO:0000313" key="2">
    <source>
        <dbReference type="EMBL" id="QHU07562.1"/>
    </source>
</evidence>
<dbReference type="EMBL" id="MN740684">
    <property type="protein sequence ID" value="QHU07562.1"/>
    <property type="molecule type" value="Genomic_DNA"/>
</dbReference>
<organism evidence="2">
    <name type="scientific">viral metagenome</name>
    <dbReference type="NCBI Taxonomy" id="1070528"/>
    <lineage>
        <taxon>unclassified sequences</taxon>
        <taxon>metagenomes</taxon>
        <taxon>organismal metagenomes</taxon>
    </lineage>
</organism>
<proteinExistence type="predicted"/>
<accession>A0A6C0JP96</accession>
<protein>
    <recommendedName>
        <fullName evidence="1">Glutaredoxin domain-containing protein</fullName>
    </recommendedName>
</protein>
<reference evidence="2" key="1">
    <citation type="journal article" date="2020" name="Nature">
        <title>Giant virus diversity and host interactions through global metagenomics.</title>
        <authorList>
            <person name="Schulz F."/>
            <person name="Roux S."/>
            <person name="Paez-Espino D."/>
            <person name="Jungbluth S."/>
            <person name="Walsh D.A."/>
            <person name="Denef V.J."/>
            <person name="McMahon K.D."/>
            <person name="Konstantinidis K.T."/>
            <person name="Eloe-Fadrosh E.A."/>
            <person name="Kyrpides N.C."/>
            <person name="Woyke T."/>
        </authorList>
    </citation>
    <scope>NUCLEOTIDE SEQUENCE</scope>
    <source>
        <strain evidence="2">GVMAG-S-1040241-154</strain>
    </source>
</reference>
<evidence type="ECO:0000259" key="1">
    <source>
        <dbReference type="Pfam" id="PF00462"/>
    </source>
</evidence>
<dbReference type="InterPro" id="IPR036249">
    <property type="entry name" value="Thioredoxin-like_sf"/>
</dbReference>
<name>A0A6C0JP96_9ZZZZ</name>
<dbReference type="PROSITE" id="PS51354">
    <property type="entry name" value="GLUTAREDOXIN_2"/>
    <property type="match status" value="1"/>
</dbReference>
<dbReference type="Pfam" id="PF00462">
    <property type="entry name" value="Glutaredoxin"/>
    <property type="match status" value="1"/>
</dbReference>
<dbReference type="SUPFAM" id="SSF52833">
    <property type="entry name" value="Thioredoxin-like"/>
    <property type="match status" value="1"/>
</dbReference>
<sequence length="94" mass="11211">MEIKEEFESQNATYIILSKSKCKYCDLSKDLLKEKELEFTTIDCDKYITTQRDKNKFLEDICEIIGHEYMMFPMIFKDKKFVGGFNELNESLKN</sequence>
<dbReference type="InterPro" id="IPR002109">
    <property type="entry name" value="Glutaredoxin"/>
</dbReference>